<sequence>MFCATCVGLSRSFLTIEIDFRLTKGLSFPTTLILIHLHFLFSRQGLKYSASVTDVQKMGQSAPPLFMLKKPFIPNDFKPYSEFFFLTSLLTLTFFRILSFSPLS</sequence>
<dbReference type="EMBL" id="CM037625">
    <property type="protein sequence ID" value="KAH7997750.1"/>
    <property type="molecule type" value="Genomic_DNA"/>
</dbReference>
<gene>
    <name evidence="1" type="ORF">K3G42_007500</name>
</gene>
<reference evidence="1" key="1">
    <citation type="submission" date="2021-08" db="EMBL/GenBank/DDBJ databases">
        <title>The first chromosome-level gecko genome reveals the dynamic sex chromosomes of Neotropical dwarf geckos (Sphaerodactylidae: Sphaerodactylus).</title>
        <authorList>
            <person name="Pinto B.J."/>
            <person name="Keating S.E."/>
            <person name="Gamble T."/>
        </authorList>
    </citation>
    <scope>NUCLEOTIDE SEQUENCE</scope>
    <source>
        <strain evidence="1">TG3544</strain>
    </source>
</reference>
<protein>
    <submittedName>
        <fullName evidence="1">Uncharacterized protein</fullName>
    </submittedName>
</protein>
<evidence type="ECO:0000313" key="2">
    <source>
        <dbReference type="Proteomes" id="UP000827872"/>
    </source>
</evidence>
<comment type="caution">
    <text evidence="1">The sequence shown here is derived from an EMBL/GenBank/DDBJ whole genome shotgun (WGS) entry which is preliminary data.</text>
</comment>
<name>A0ACB8EYH4_9SAUR</name>
<accession>A0ACB8EYH4</accession>
<organism evidence="1 2">
    <name type="scientific">Sphaerodactylus townsendi</name>
    <dbReference type="NCBI Taxonomy" id="933632"/>
    <lineage>
        <taxon>Eukaryota</taxon>
        <taxon>Metazoa</taxon>
        <taxon>Chordata</taxon>
        <taxon>Craniata</taxon>
        <taxon>Vertebrata</taxon>
        <taxon>Euteleostomi</taxon>
        <taxon>Lepidosauria</taxon>
        <taxon>Squamata</taxon>
        <taxon>Bifurcata</taxon>
        <taxon>Gekkota</taxon>
        <taxon>Sphaerodactylidae</taxon>
        <taxon>Sphaerodactylus</taxon>
    </lineage>
</organism>
<evidence type="ECO:0000313" key="1">
    <source>
        <dbReference type="EMBL" id="KAH7997750.1"/>
    </source>
</evidence>
<keyword evidence="2" id="KW-1185">Reference proteome</keyword>
<proteinExistence type="predicted"/>
<dbReference type="Proteomes" id="UP000827872">
    <property type="component" value="Linkage Group LG12"/>
</dbReference>